<dbReference type="EMBL" id="BMPZ01000003">
    <property type="protein sequence ID" value="GGI79983.1"/>
    <property type="molecule type" value="Genomic_DNA"/>
</dbReference>
<evidence type="ECO:0000256" key="5">
    <source>
        <dbReference type="ARBA" id="ARBA00022496"/>
    </source>
</evidence>
<evidence type="ECO:0000313" key="19">
    <source>
        <dbReference type="EMBL" id="GGI79983.1"/>
    </source>
</evidence>
<dbReference type="InterPro" id="IPR036942">
    <property type="entry name" value="Beta-barrel_TonB_sf"/>
</dbReference>
<proteinExistence type="inferred from homology"/>
<dbReference type="InterPro" id="IPR037066">
    <property type="entry name" value="Plug_dom_sf"/>
</dbReference>
<evidence type="ECO:0000256" key="9">
    <source>
        <dbReference type="ARBA" id="ARBA00023065"/>
    </source>
</evidence>
<evidence type="ECO:0000256" key="2">
    <source>
        <dbReference type="ARBA" id="ARBA00009810"/>
    </source>
</evidence>
<sequence length="696" mass="77778">MRGNVMKKNYLAVAVLAALTSTSQQAMAQTQDIERIEVVGSYFNGYQVDNASGATRTDTSLLETAQAVTVIPELIMDEQLATTLGSVLANDASLSPGSKQRNREVFYSRGFALSSSTGYLRDGHQHWSHYQQPIETLSSVEVIKGPSSILYGQSAPGGLVNMVTKKPTERRLFDLSADTDQNGSTRFMLDAGGALTEDLSYRGILVKQDVVYDREYHNGEQRERDRFLGSIALAYQVSENLSVDVYYDQTDDKAGLDTGAWLDSDGDLIGDEKTIYDFSWAFTDIRVNNIGGNATYHFNPQWTVKLGYNQQNFERQRFESAPRKPADYAEGDSYTSQYYDRYDDWQFKTAYVDFTGEFATGDIEHQVLIGMNSLDYYYEQRRTTPVAVDYTPGQPEPLKPDISYKSDDSLYISEYDYYGFYFQDLVTINDEWQLVFGGRFDQQNREGADSESFVPKLGALYHPNEDATIYLSYSEGFEPASSETLNDENDANHGMALDAVTSEQIELGAKWQVSDRLMVETAIFDIKKSGALVTESLDGGSGADTITTQSGLQRHKGIELSAQGAVNDRLFLMASSMYLDAEYEKDDTYQGMTPVDAPEWSASIWSRYEVTEKLALNAGLFYQGERYADSENTVTKDAYTRVDFGATYQAEISGIPVDYRFNIENLLDTDYLAGGGVNNVTVGGGRMARFEVRASF</sequence>
<feature type="signal peptide" evidence="16">
    <location>
        <begin position="1"/>
        <end position="28"/>
    </location>
</feature>
<reference evidence="19" key="2">
    <citation type="submission" date="2020-09" db="EMBL/GenBank/DDBJ databases">
        <authorList>
            <person name="Sun Q."/>
            <person name="Ohkuma M."/>
        </authorList>
    </citation>
    <scope>NUCLEOTIDE SEQUENCE</scope>
    <source>
        <strain evidence="19">JCM 30804</strain>
    </source>
</reference>
<reference evidence="19" key="1">
    <citation type="journal article" date="2014" name="Int. J. Syst. Evol. Microbiol.">
        <title>Complete genome sequence of Corynebacterium casei LMG S-19264T (=DSM 44701T), isolated from a smear-ripened cheese.</title>
        <authorList>
            <consortium name="US DOE Joint Genome Institute (JGI-PGF)"/>
            <person name="Walter F."/>
            <person name="Albersmeier A."/>
            <person name="Kalinowski J."/>
            <person name="Ruckert C."/>
        </authorList>
    </citation>
    <scope>NUCLEOTIDE SEQUENCE</scope>
    <source>
        <strain evidence="19">JCM 30804</strain>
    </source>
</reference>
<dbReference type="GO" id="GO:0038023">
    <property type="term" value="F:signaling receptor activity"/>
    <property type="evidence" value="ECO:0007669"/>
    <property type="project" value="InterPro"/>
</dbReference>
<keyword evidence="5" id="KW-0410">Iron transport</keyword>
<dbReference type="Gene3D" id="2.170.130.10">
    <property type="entry name" value="TonB-dependent receptor, plug domain"/>
    <property type="match status" value="1"/>
</dbReference>
<organism evidence="19 20">
    <name type="scientific">Shewanella gelidii</name>
    <dbReference type="NCBI Taxonomy" id="1642821"/>
    <lineage>
        <taxon>Bacteria</taxon>
        <taxon>Pseudomonadati</taxon>
        <taxon>Pseudomonadota</taxon>
        <taxon>Gammaproteobacteria</taxon>
        <taxon>Alteromonadales</taxon>
        <taxon>Shewanellaceae</taxon>
        <taxon>Shewanella</taxon>
    </lineage>
</organism>
<dbReference type="PANTHER" id="PTHR32552">
    <property type="entry name" value="FERRICHROME IRON RECEPTOR-RELATED"/>
    <property type="match status" value="1"/>
</dbReference>
<comment type="subcellular location">
    <subcellularLocation>
        <location evidence="1 14">Cell outer membrane</location>
        <topology evidence="1 14">Multi-pass membrane protein</topology>
    </subcellularLocation>
</comment>
<evidence type="ECO:0000256" key="10">
    <source>
        <dbReference type="ARBA" id="ARBA00023077"/>
    </source>
</evidence>
<evidence type="ECO:0000256" key="6">
    <source>
        <dbReference type="ARBA" id="ARBA00022692"/>
    </source>
</evidence>
<feature type="chain" id="PRO_5036711114" evidence="16">
    <location>
        <begin position="29"/>
        <end position="696"/>
    </location>
</feature>
<accession>A0A917N9B7</accession>
<comment type="caution">
    <text evidence="19">The sequence shown here is derived from an EMBL/GenBank/DDBJ whole genome shotgun (WGS) entry which is preliminary data.</text>
</comment>
<dbReference type="Pfam" id="PF07715">
    <property type="entry name" value="Plug"/>
    <property type="match status" value="1"/>
</dbReference>
<dbReference type="Gene3D" id="2.40.170.20">
    <property type="entry name" value="TonB-dependent receptor, beta-barrel domain"/>
    <property type="match status" value="1"/>
</dbReference>
<dbReference type="GO" id="GO:0009279">
    <property type="term" value="C:cell outer membrane"/>
    <property type="evidence" value="ECO:0007669"/>
    <property type="project" value="UniProtKB-SubCell"/>
</dbReference>
<keyword evidence="9" id="KW-0406">Ion transport</keyword>
<feature type="domain" description="TonB-dependent receptor plug" evidence="18">
    <location>
        <begin position="61"/>
        <end position="158"/>
    </location>
</feature>
<keyword evidence="11 14" id="KW-0472">Membrane</keyword>
<dbReference type="PROSITE" id="PS52016">
    <property type="entry name" value="TONB_DEPENDENT_REC_3"/>
    <property type="match status" value="1"/>
</dbReference>
<name>A0A917N9B7_9GAMM</name>
<keyword evidence="8" id="KW-0408">Iron</keyword>
<evidence type="ECO:0000256" key="14">
    <source>
        <dbReference type="PROSITE-ProRule" id="PRU01360"/>
    </source>
</evidence>
<dbReference type="Pfam" id="PF00593">
    <property type="entry name" value="TonB_dep_Rec_b-barrel"/>
    <property type="match status" value="1"/>
</dbReference>
<comment type="similarity">
    <text evidence="2 14 15">Belongs to the TonB-dependent receptor family.</text>
</comment>
<dbReference type="GO" id="GO:0015344">
    <property type="term" value="F:siderophore uptake transmembrane transporter activity"/>
    <property type="evidence" value="ECO:0007669"/>
    <property type="project" value="TreeGrafter"/>
</dbReference>
<evidence type="ECO:0000256" key="4">
    <source>
        <dbReference type="ARBA" id="ARBA00022452"/>
    </source>
</evidence>
<evidence type="ECO:0000256" key="7">
    <source>
        <dbReference type="ARBA" id="ARBA00022729"/>
    </source>
</evidence>
<evidence type="ECO:0000259" key="17">
    <source>
        <dbReference type="Pfam" id="PF00593"/>
    </source>
</evidence>
<dbReference type="InterPro" id="IPR039426">
    <property type="entry name" value="TonB-dep_rcpt-like"/>
</dbReference>
<keyword evidence="12 19" id="KW-0675">Receptor</keyword>
<dbReference type="Proteomes" id="UP000613743">
    <property type="component" value="Unassembled WGS sequence"/>
</dbReference>
<keyword evidence="6 14" id="KW-0812">Transmembrane</keyword>
<evidence type="ECO:0000313" key="20">
    <source>
        <dbReference type="Proteomes" id="UP000613743"/>
    </source>
</evidence>
<evidence type="ECO:0000256" key="12">
    <source>
        <dbReference type="ARBA" id="ARBA00023170"/>
    </source>
</evidence>
<dbReference type="GO" id="GO:0015891">
    <property type="term" value="P:siderophore transport"/>
    <property type="evidence" value="ECO:0007669"/>
    <property type="project" value="InterPro"/>
</dbReference>
<dbReference type="CDD" id="cd01347">
    <property type="entry name" value="ligand_gated_channel"/>
    <property type="match status" value="1"/>
</dbReference>
<dbReference type="SUPFAM" id="SSF56935">
    <property type="entry name" value="Porins"/>
    <property type="match status" value="1"/>
</dbReference>
<dbReference type="InterPro" id="IPR000531">
    <property type="entry name" value="Beta-barrel_TonB"/>
</dbReference>
<evidence type="ECO:0000256" key="11">
    <source>
        <dbReference type="ARBA" id="ARBA00023136"/>
    </source>
</evidence>
<gene>
    <name evidence="19" type="ORF">GCM10009332_16650</name>
</gene>
<evidence type="ECO:0000256" key="1">
    <source>
        <dbReference type="ARBA" id="ARBA00004571"/>
    </source>
</evidence>
<evidence type="ECO:0000256" key="13">
    <source>
        <dbReference type="ARBA" id="ARBA00023237"/>
    </source>
</evidence>
<dbReference type="AlphaFoldDB" id="A0A917N9B7"/>
<evidence type="ECO:0000256" key="15">
    <source>
        <dbReference type="RuleBase" id="RU003357"/>
    </source>
</evidence>
<dbReference type="PANTHER" id="PTHR32552:SF68">
    <property type="entry name" value="FERRICHROME OUTER MEMBRANE TRANSPORTER_PHAGE RECEPTOR"/>
    <property type="match status" value="1"/>
</dbReference>
<keyword evidence="20" id="KW-1185">Reference proteome</keyword>
<keyword evidence="4 14" id="KW-1134">Transmembrane beta strand</keyword>
<dbReference type="InterPro" id="IPR010105">
    <property type="entry name" value="TonB_sidphr_rcpt"/>
</dbReference>
<keyword evidence="3 14" id="KW-0813">Transport</keyword>
<evidence type="ECO:0000256" key="3">
    <source>
        <dbReference type="ARBA" id="ARBA00022448"/>
    </source>
</evidence>
<dbReference type="InterPro" id="IPR012910">
    <property type="entry name" value="Plug_dom"/>
</dbReference>
<evidence type="ECO:0000259" key="18">
    <source>
        <dbReference type="Pfam" id="PF07715"/>
    </source>
</evidence>
<evidence type="ECO:0000256" key="8">
    <source>
        <dbReference type="ARBA" id="ARBA00023004"/>
    </source>
</evidence>
<protein>
    <submittedName>
        <fullName evidence="19">TonB-dependent receptor</fullName>
    </submittedName>
</protein>
<evidence type="ECO:0000256" key="16">
    <source>
        <dbReference type="SAM" id="SignalP"/>
    </source>
</evidence>
<dbReference type="NCBIfam" id="TIGR01783">
    <property type="entry name" value="TonB-siderophor"/>
    <property type="match status" value="1"/>
</dbReference>
<keyword evidence="10 15" id="KW-0798">TonB box</keyword>
<feature type="domain" description="TonB-dependent receptor-like beta-barrel" evidence="17">
    <location>
        <begin position="243"/>
        <end position="666"/>
    </location>
</feature>
<keyword evidence="7 16" id="KW-0732">Signal</keyword>
<keyword evidence="13 14" id="KW-0998">Cell outer membrane</keyword>